<dbReference type="EMBL" id="CAJOBO010005797">
    <property type="protein sequence ID" value="CAF4550979.1"/>
    <property type="molecule type" value="Genomic_DNA"/>
</dbReference>
<sequence>MKCPTPISIRAPDLTYTTSNIAVPCGRCGICLGNEITMWKIRLTEESKKQIANSFLTLTYNDENLPKNGVNKEHVQLFIKRMRKYWKFRYYLISEYGPGTNRPHYHAILFGIDNYTNDNMIQKIEKIWSKGFITLANVYPSRINYIAQYHAQKFSNPPGSNRNFKLLSSKPAIGDNYINREKNFHWGEKQMYYRNGTFKLALPRFYKTRLYDKATIRRASNKMQEQADIDEINKAMSDKNYYQKMYSSKQAACQQIINKYKKNRKL</sequence>
<name>A0A817TSL2_9BILA</name>
<accession>A0A817TSL2</accession>
<gene>
    <name evidence="3" type="ORF">HFQ381_LOCUS30874</name>
    <name evidence="2" type="ORF">LUA448_LOCUS9997</name>
</gene>
<dbReference type="InterPro" id="IPR056906">
    <property type="entry name" value="ORF2/G2P_dom"/>
</dbReference>
<reference evidence="2" key="1">
    <citation type="submission" date="2021-02" db="EMBL/GenBank/DDBJ databases">
        <authorList>
            <person name="Nowell W R."/>
        </authorList>
    </citation>
    <scope>NUCLEOTIDE SEQUENCE</scope>
</reference>
<proteinExistence type="predicted"/>
<comment type="caution">
    <text evidence="2">The sequence shown here is derived from an EMBL/GenBank/DDBJ whole genome shotgun (WGS) entry which is preliminary data.</text>
</comment>
<dbReference type="Pfam" id="PF23343">
    <property type="entry name" value="REP_ORF2-G2P"/>
    <property type="match status" value="1"/>
</dbReference>
<evidence type="ECO:0000313" key="2">
    <source>
        <dbReference type="EMBL" id="CAF3321563.1"/>
    </source>
</evidence>
<dbReference type="Proteomes" id="UP000663833">
    <property type="component" value="Unassembled WGS sequence"/>
</dbReference>
<evidence type="ECO:0000313" key="4">
    <source>
        <dbReference type="Proteomes" id="UP000663833"/>
    </source>
</evidence>
<protein>
    <recommendedName>
        <fullName evidence="1">Replication-associated protein ORF2/G2P domain-containing protein</fullName>
    </recommendedName>
</protein>
<evidence type="ECO:0000313" key="3">
    <source>
        <dbReference type="EMBL" id="CAF4550979.1"/>
    </source>
</evidence>
<evidence type="ECO:0000259" key="1">
    <source>
        <dbReference type="Pfam" id="PF23343"/>
    </source>
</evidence>
<feature type="domain" description="Replication-associated protein ORF2/G2P" evidence="1">
    <location>
        <begin position="53"/>
        <end position="152"/>
    </location>
</feature>
<dbReference type="Proteomes" id="UP000663851">
    <property type="component" value="Unassembled WGS sequence"/>
</dbReference>
<dbReference type="EMBL" id="CAJNYD010001175">
    <property type="protein sequence ID" value="CAF3321563.1"/>
    <property type="molecule type" value="Genomic_DNA"/>
</dbReference>
<dbReference type="AlphaFoldDB" id="A0A817TSL2"/>
<organism evidence="2 4">
    <name type="scientific">Rotaria socialis</name>
    <dbReference type="NCBI Taxonomy" id="392032"/>
    <lineage>
        <taxon>Eukaryota</taxon>
        <taxon>Metazoa</taxon>
        <taxon>Spiralia</taxon>
        <taxon>Gnathifera</taxon>
        <taxon>Rotifera</taxon>
        <taxon>Eurotatoria</taxon>
        <taxon>Bdelloidea</taxon>
        <taxon>Philodinida</taxon>
        <taxon>Philodinidae</taxon>
        <taxon>Rotaria</taxon>
    </lineage>
</organism>